<dbReference type="Pfam" id="PF20061">
    <property type="entry name" value="DUF6460"/>
    <property type="match status" value="1"/>
</dbReference>
<dbReference type="RefSeq" id="WP_149300237.1">
    <property type="nucleotide sequence ID" value="NZ_VTWH01000002.1"/>
</dbReference>
<protein>
    <submittedName>
        <fullName evidence="3">Integrase</fullName>
    </submittedName>
</protein>
<sequence>MSDSVSNFLGGSPLSIIIRLVILSLLVGILLSWLDLSPLDLVDWVVNFVQYLWVSVFGSLNRAVNYFLIGAMVVVPIFLLSRLSRMGKR</sequence>
<dbReference type="InterPro" id="IPR045594">
    <property type="entry name" value="DUF6460"/>
</dbReference>
<dbReference type="EMBL" id="VTWH01000002">
    <property type="protein sequence ID" value="KAA0970925.1"/>
    <property type="molecule type" value="Genomic_DNA"/>
</dbReference>
<gene>
    <name evidence="3" type="ORF">FPY71_10690</name>
</gene>
<reference evidence="3 4" key="1">
    <citation type="submission" date="2019-08" db="EMBL/GenBank/DDBJ databases">
        <title>Aureimonas fodiniaquatilis sp. nov., isolated from a coal mine wastewater.</title>
        <authorList>
            <person name="Kim W."/>
        </authorList>
    </citation>
    <scope>NUCLEOTIDE SEQUENCE [LARGE SCALE GENOMIC DNA]</scope>
    <source>
        <strain evidence="3 4">CAU 1482</strain>
    </source>
</reference>
<feature type="transmembrane region" description="Helical" evidence="1">
    <location>
        <begin position="16"/>
        <end position="34"/>
    </location>
</feature>
<feature type="domain" description="DUF6460" evidence="2">
    <location>
        <begin position="52"/>
        <end position="87"/>
    </location>
</feature>
<feature type="transmembrane region" description="Helical" evidence="1">
    <location>
        <begin position="66"/>
        <end position="83"/>
    </location>
</feature>
<name>A0A5B0DYJ2_9HYPH</name>
<keyword evidence="1" id="KW-1133">Transmembrane helix</keyword>
<evidence type="ECO:0000313" key="4">
    <source>
        <dbReference type="Proteomes" id="UP000324738"/>
    </source>
</evidence>
<dbReference type="Proteomes" id="UP000324738">
    <property type="component" value="Unassembled WGS sequence"/>
</dbReference>
<keyword evidence="1" id="KW-0472">Membrane</keyword>
<evidence type="ECO:0000256" key="1">
    <source>
        <dbReference type="SAM" id="Phobius"/>
    </source>
</evidence>
<organism evidence="3 4">
    <name type="scientific">Aureimonas fodinaquatilis</name>
    <dbReference type="NCBI Taxonomy" id="2565783"/>
    <lineage>
        <taxon>Bacteria</taxon>
        <taxon>Pseudomonadati</taxon>
        <taxon>Pseudomonadota</taxon>
        <taxon>Alphaproteobacteria</taxon>
        <taxon>Hyphomicrobiales</taxon>
        <taxon>Aurantimonadaceae</taxon>
        <taxon>Aureimonas</taxon>
    </lineage>
</organism>
<dbReference type="AlphaFoldDB" id="A0A5B0DYJ2"/>
<accession>A0A5B0DYJ2</accession>
<comment type="caution">
    <text evidence="3">The sequence shown here is derived from an EMBL/GenBank/DDBJ whole genome shotgun (WGS) entry which is preliminary data.</text>
</comment>
<dbReference type="OrthoDB" id="8480887at2"/>
<proteinExistence type="predicted"/>
<evidence type="ECO:0000259" key="2">
    <source>
        <dbReference type="Pfam" id="PF20061"/>
    </source>
</evidence>
<keyword evidence="1" id="KW-0812">Transmembrane</keyword>
<evidence type="ECO:0000313" key="3">
    <source>
        <dbReference type="EMBL" id="KAA0970925.1"/>
    </source>
</evidence>
<keyword evidence="4" id="KW-1185">Reference proteome</keyword>